<dbReference type="GO" id="GO:0015035">
    <property type="term" value="F:protein-disulfide reductase activity"/>
    <property type="evidence" value="ECO:0007669"/>
    <property type="project" value="TreeGrafter"/>
</dbReference>
<dbReference type="InterPro" id="IPR013766">
    <property type="entry name" value="Thioredoxin_domain"/>
</dbReference>
<dbReference type="InterPro" id="IPR011990">
    <property type="entry name" value="TPR-like_helical_dom_sf"/>
</dbReference>
<dbReference type="Proteomes" id="UP000006457">
    <property type="component" value="Unassembled WGS sequence"/>
</dbReference>
<dbReference type="RefSeq" id="WP_005759181.1">
    <property type="nucleotide sequence ID" value="NZ_AJSX01000007.1"/>
</dbReference>
<comment type="caution">
    <text evidence="2">The sequence shown here is derived from an EMBL/GenBank/DDBJ whole genome shotgun (WGS) entry which is preliminary data.</text>
</comment>
<name>I3DIM8_9PAST</name>
<dbReference type="PATRIC" id="fig|1095749.3.peg.267"/>
<dbReference type="AlphaFoldDB" id="I3DIM8"/>
<dbReference type="Pfam" id="PF14559">
    <property type="entry name" value="TPR_19"/>
    <property type="match status" value="1"/>
</dbReference>
<evidence type="ECO:0000259" key="1">
    <source>
        <dbReference type="Pfam" id="PF00085"/>
    </source>
</evidence>
<dbReference type="eggNOG" id="COG3118">
    <property type="taxonomic scope" value="Bacteria"/>
</dbReference>
<gene>
    <name evidence="2" type="ORF">HMPREF1052_0034</name>
</gene>
<dbReference type="GO" id="GO:0005737">
    <property type="term" value="C:cytoplasm"/>
    <property type="evidence" value="ECO:0007669"/>
    <property type="project" value="TreeGrafter"/>
</dbReference>
<keyword evidence="3" id="KW-1185">Reference proteome</keyword>
<proteinExistence type="predicted"/>
<dbReference type="Pfam" id="PF14561">
    <property type="entry name" value="TPR_20"/>
    <property type="match status" value="1"/>
</dbReference>
<dbReference type="CDD" id="cd02956">
    <property type="entry name" value="ybbN"/>
    <property type="match status" value="1"/>
</dbReference>
<evidence type="ECO:0000313" key="3">
    <source>
        <dbReference type="Proteomes" id="UP000006457"/>
    </source>
</evidence>
<dbReference type="GO" id="GO:0006950">
    <property type="term" value="P:response to stress"/>
    <property type="evidence" value="ECO:0007669"/>
    <property type="project" value="UniProtKB-ARBA"/>
</dbReference>
<dbReference type="InterPro" id="IPR036249">
    <property type="entry name" value="Thioredoxin-like_sf"/>
</dbReference>
<dbReference type="PANTHER" id="PTHR45663:SF11">
    <property type="entry name" value="GEO12009P1"/>
    <property type="match status" value="1"/>
</dbReference>
<dbReference type="Pfam" id="PF00085">
    <property type="entry name" value="Thioredoxin"/>
    <property type="match status" value="1"/>
</dbReference>
<dbReference type="Gene3D" id="3.40.30.10">
    <property type="entry name" value="Glutaredoxin"/>
    <property type="match status" value="1"/>
</dbReference>
<organism evidence="2 3">
    <name type="scientific">Pasteurella bettyae CCUG 2042</name>
    <dbReference type="NCBI Taxonomy" id="1095749"/>
    <lineage>
        <taxon>Bacteria</taxon>
        <taxon>Pseudomonadati</taxon>
        <taxon>Pseudomonadota</taxon>
        <taxon>Gammaproteobacteria</taxon>
        <taxon>Pasteurellales</taxon>
        <taxon>Pasteurellaceae</taxon>
        <taxon>Pasteurella</taxon>
    </lineage>
</organism>
<sequence>MAELKKYLIDITEQNLTETLQLSQEHPLVLAFYAPSHQPSVEFTTLLERYAEQYQGQFTLAKVNCETQQAIVMQFQIRNLPTVYLFKEAQAIDAFQNVISEEELKQRLSVILPKEEEIKFNQALDFLQMEDYEHALPLLKDAWELSDHKNSDIALLYAETYIAMKKTEPATEILNKIPLQDRDSRWQGLQAQIELLIKASDTPEIQQLQADFAKNPNAEIALKLAIQLHQANRNEEALGLLFDILKQDLNAENGEVKQQFLSILSAIGNNDPITNKYRRLLYSLLY</sequence>
<reference evidence="2 3" key="1">
    <citation type="submission" date="2012-03" db="EMBL/GenBank/DDBJ databases">
        <authorList>
            <person name="Harkins D.M."/>
            <person name="Madupu R."/>
            <person name="Durkin A.S."/>
            <person name="Torralba M."/>
            <person name="Methe B."/>
            <person name="Sutton G.G."/>
            <person name="Nelson K.E."/>
        </authorList>
    </citation>
    <scope>NUCLEOTIDE SEQUENCE [LARGE SCALE GENOMIC DNA]</scope>
    <source>
        <strain evidence="2 3">CCUG 2042</strain>
    </source>
</reference>
<protein>
    <submittedName>
        <fullName evidence="2">Thioredoxin</fullName>
    </submittedName>
</protein>
<dbReference type="OrthoDB" id="9790390at2"/>
<feature type="domain" description="Thioredoxin" evidence="1">
    <location>
        <begin position="11"/>
        <end position="108"/>
    </location>
</feature>
<dbReference type="EMBL" id="AJSX01000007">
    <property type="protein sequence ID" value="EIJ71571.1"/>
    <property type="molecule type" value="Genomic_DNA"/>
</dbReference>
<dbReference type="SUPFAM" id="SSF52833">
    <property type="entry name" value="Thioredoxin-like"/>
    <property type="match status" value="1"/>
</dbReference>
<dbReference type="PANTHER" id="PTHR45663">
    <property type="entry name" value="GEO12009P1"/>
    <property type="match status" value="1"/>
</dbReference>
<evidence type="ECO:0000313" key="2">
    <source>
        <dbReference type="EMBL" id="EIJ71571.1"/>
    </source>
</evidence>
<dbReference type="Gene3D" id="1.25.40.10">
    <property type="entry name" value="Tetratricopeptide repeat domain"/>
    <property type="match status" value="2"/>
</dbReference>
<dbReference type="SUPFAM" id="SSF48452">
    <property type="entry name" value="TPR-like"/>
    <property type="match status" value="1"/>
</dbReference>
<accession>I3DIM8</accession>